<comment type="cofactor">
    <cofactor evidence="1 6">
        <name>FAD</name>
        <dbReference type="ChEBI" id="CHEBI:57692"/>
    </cofactor>
</comment>
<dbReference type="GO" id="GO:0005737">
    <property type="term" value="C:cytoplasm"/>
    <property type="evidence" value="ECO:0007669"/>
    <property type="project" value="TreeGrafter"/>
</dbReference>
<organism evidence="8 9">
    <name type="scientific">Glomus cerebriforme</name>
    <dbReference type="NCBI Taxonomy" id="658196"/>
    <lineage>
        <taxon>Eukaryota</taxon>
        <taxon>Fungi</taxon>
        <taxon>Fungi incertae sedis</taxon>
        <taxon>Mucoromycota</taxon>
        <taxon>Glomeromycotina</taxon>
        <taxon>Glomeromycetes</taxon>
        <taxon>Glomerales</taxon>
        <taxon>Glomeraceae</taxon>
        <taxon>Glomus</taxon>
    </lineage>
</organism>
<dbReference type="SUPFAM" id="SSF51971">
    <property type="entry name" value="Nucleotide-binding domain"/>
    <property type="match status" value="1"/>
</dbReference>
<feature type="binding site" evidence="6">
    <location>
        <position position="223"/>
    </location>
    <ligand>
        <name>D-dopa</name>
        <dbReference type="ChEBI" id="CHEBI:149689"/>
    </ligand>
</feature>
<feature type="binding site" evidence="6">
    <location>
        <position position="301"/>
    </location>
    <ligand>
        <name>D-dopa</name>
        <dbReference type="ChEBI" id="CHEBI:149689"/>
    </ligand>
</feature>
<protein>
    <recommendedName>
        <fullName evidence="7">FAD dependent oxidoreductase domain-containing protein</fullName>
    </recommendedName>
</protein>
<dbReference type="Pfam" id="PF01266">
    <property type="entry name" value="DAO"/>
    <property type="match status" value="1"/>
</dbReference>
<evidence type="ECO:0000256" key="1">
    <source>
        <dbReference type="ARBA" id="ARBA00001974"/>
    </source>
</evidence>
<keyword evidence="4 6" id="KW-0274">FAD</keyword>
<evidence type="ECO:0000256" key="6">
    <source>
        <dbReference type="PIRSR" id="PIRSR000189-1"/>
    </source>
</evidence>
<accession>A0A397SYU5</accession>
<evidence type="ECO:0000313" key="8">
    <source>
        <dbReference type="EMBL" id="RIA90822.1"/>
    </source>
</evidence>
<keyword evidence="9" id="KW-1185">Reference proteome</keyword>
<comment type="similarity">
    <text evidence="2">Belongs to the DAMOX/DASOX family.</text>
</comment>
<sequence>MMANKRVVVIGAGVSGLSTATLLLQQEKGIKVHIVAKHFPGDLSGEYTSPLSGAHWRSYATKDNIRHQEYDKITFNHFWRLAKTENKAGIMIIDGFDYWEQFPQDLSDLWFKSLCPEYRNLRKEELPTGVEFGVTYKTVSINPSVYLSYLLDTFISLGGTMQRVSLSHLNECIESDTDVVINCSGVHARTLGGVEDPDVYPVRGQIVIVQLPRTYVNWAFLRHSCGNHTIKPLNGIEMTYVIPRENGEVVLGGTYDEYNYSTDVDDNMAAAIIQRCLATRPDLLPPGQDKLTIKRSTVGLRPCRKSGTRVEGEWITSEKFSKKKILICHNYGHGGAGFQSSYGTAKHVIEVMKEMLGQ</sequence>
<name>A0A397SYU5_9GLOM</name>
<feature type="binding site" evidence="6">
    <location>
        <position position="335"/>
    </location>
    <ligand>
        <name>D-dopa</name>
        <dbReference type="ChEBI" id="CHEBI:149689"/>
    </ligand>
</feature>
<dbReference type="GO" id="GO:0003884">
    <property type="term" value="F:D-amino-acid oxidase activity"/>
    <property type="evidence" value="ECO:0007669"/>
    <property type="project" value="InterPro"/>
</dbReference>
<keyword evidence="3" id="KW-0285">Flavoprotein</keyword>
<dbReference type="Gene3D" id="3.40.50.720">
    <property type="entry name" value="NAD(P)-binding Rossmann-like Domain"/>
    <property type="match status" value="1"/>
</dbReference>
<evidence type="ECO:0000256" key="4">
    <source>
        <dbReference type="ARBA" id="ARBA00022827"/>
    </source>
</evidence>
<comment type="caution">
    <text evidence="8">The sequence shown here is derived from an EMBL/GenBank/DDBJ whole genome shotgun (WGS) entry which is preliminary data.</text>
</comment>
<feature type="domain" description="FAD dependent oxidoreductase" evidence="7">
    <location>
        <begin position="6"/>
        <end position="350"/>
    </location>
</feature>
<keyword evidence="5" id="KW-0560">Oxidoreductase</keyword>
<feature type="binding site" evidence="6">
    <location>
        <begin position="48"/>
        <end position="49"/>
    </location>
    <ligand>
        <name>FAD</name>
        <dbReference type="ChEBI" id="CHEBI:57692"/>
    </ligand>
</feature>
<dbReference type="Proteomes" id="UP000265703">
    <property type="component" value="Unassembled WGS sequence"/>
</dbReference>
<dbReference type="PIRSF" id="PIRSF000189">
    <property type="entry name" value="D-aa_oxidase"/>
    <property type="match status" value="1"/>
</dbReference>
<dbReference type="STRING" id="658196.A0A397SYU5"/>
<dbReference type="GO" id="GO:0071949">
    <property type="term" value="F:FAD binding"/>
    <property type="evidence" value="ECO:0007669"/>
    <property type="project" value="InterPro"/>
</dbReference>
<dbReference type="GO" id="GO:0019478">
    <property type="term" value="P:D-amino acid catabolic process"/>
    <property type="evidence" value="ECO:0007669"/>
    <property type="project" value="TreeGrafter"/>
</dbReference>
<dbReference type="InterPro" id="IPR006076">
    <property type="entry name" value="FAD-dep_OxRdtase"/>
</dbReference>
<dbReference type="EMBL" id="QKYT01000170">
    <property type="protein sequence ID" value="RIA90822.1"/>
    <property type="molecule type" value="Genomic_DNA"/>
</dbReference>
<evidence type="ECO:0000256" key="2">
    <source>
        <dbReference type="ARBA" id="ARBA00006730"/>
    </source>
</evidence>
<evidence type="ECO:0000256" key="3">
    <source>
        <dbReference type="ARBA" id="ARBA00022630"/>
    </source>
</evidence>
<gene>
    <name evidence="8" type="ORF">C1645_769041</name>
</gene>
<evidence type="ECO:0000256" key="5">
    <source>
        <dbReference type="ARBA" id="ARBA00023002"/>
    </source>
</evidence>
<reference evidence="8 9" key="1">
    <citation type="submission" date="2018-06" db="EMBL/GenBank/DDBJ databases">
        <title>Comparative genomics reveals the genomic features of Rhizophagus irregularis, R. cerebriforme, R. diaphanum and Gigaspora rosea, and their symbiotic lifestyle signature.</title>
        <authorList>
            <person name="Morin E."/>
            <person name="San Clemente H."/>
            <person name="Chen E.C.H."/>
            <person name="De La Providencia I."/>
            <person name="Hainaut M."/>
            <person name="Kuo A."/>
            <person name="Kohler A."/>
            <person name="Murat C."/>
            <person name="Tang N."/>
            <person name="Roy S."/>
            <person name="Loubradou J."/>
            <person name="Henrissat B."/>
            <person name="Grigoriev I.V."/>
            <person name="Corradi N."/>
            <person name="Roux C."/>
            <person name="Martin F.M."/>
        </authorList>
    </citation>
    <scope>NUCLEOTIDE SEQUENCE [LARGE SCALE GENOMIC DNA]</scope>
    <source>
        <strain evidence="8 9">DAOM 227022</strain>
    </source>
</reference>
<proteinExistence type="inferred from homology"/>
<dbReference type="AlphaFoldDB" id="A0A397SYU5"/>
<dbReference type="Gene3D" id="3.30.9.10">
    <property type="entry name" value="D-Amino Acid Oxidase, subunit A, domain 2"/>
    <property type="match status" value="1"/>
</dbReference>
<dbReference type="SUPFAM" id="SSF54373">
    <property type="entry name" value="FAD-linked reductases, C-terminal domain"/>
    <property type="match status" value="1"/>
</dbReference>
<dbReference type="OrthoDB" id="2015447at2759"/>
<evidence type="ECO:0000259" key="7">
    <source>
        <dbReference type="Pfam" id="PF01266"/>
    </source>
</evidence>
<dbReference type="InterPro" id="IPR023209">
    <property type="entry name" value="DAO"/>
</dbReference>
<evidence type="ECO:0000313" key="9">
    <source>
        <dbReference type="Proteomes" id="UP000265703"/>
    </source>
</evidence>
<dbReference type="PANTHER" id="PTHR11530:SF11">
    <property type="entry name" value="D-ASPARTATE OXIDASE"/>
    <property type="match status" value="1"/>
</dbReference>
<dbReference type="PANTHER" id="PTHR11530">
    <property type="entry name" value="D-AMINO ACID OXIDASE"/>
    <property type="match status" value="1"/>
</dbReference>